<dbReference type="InterPro" id="IPR025827">
    <property type="entry name" value="Zn_ribbon_recom_dom"/>
</dbReference>
<dbReference type="PROSITE" id="PS51737">
    <property type="entry name" value="RECOMBINASE_DNA_BIND"/>
    <property type="match status" value="1"/>
</dbReference>
<dbReference type="Gene3D" id="3.40.50.1390">
    <property type="entry name" value="Resolvase, N-terminal catalytic domain"/>
    <property type="match status" value="1"/>
</dbReference>
<name>A0A3N5AWZ1_9THEO</name>
<dbReference type="EMBL" id="RKRE01000001">
    <property type="protein sequence ID" value="RPF49447.1"/>
    <property type="molecule type" value="Genomic_DNA"/>
</dbReference>
<feature type="coiled-coil region" evidence="1">
    <location>
        <begin position="426"/>
        <end position="495"/>
    </location>
</feature>
<dbReference type="PANTHER" id="PTHR30461:SF23">
    <property type="entry name" value="DNA RECOMBINASE-RELATED"/>
    <property type="match status" value="1"/>
</dbReference>
<dbReference type="PANTHER" id="PTHR30461">
    <property type="entry name" value="DNA-INVERTASE FROM LAMBDOID PROPHAGE"/>
    <property type="match status" value="1"/>
</dbReference>
<keyword evidence="1" id="KW-0175">Coiled coil</keyword>
<dbReference type="CDD" id="cd00338">
    <property type="entry name" value="Ser_Recombinase"/>
    <property type="match status" value="1"/>
</dbReference>
<keyword evidence="5" id="KW-1185">Reference proteome</keyword>
<proteinExistence type="predicted"/>
<evidence type="ECO:0000259" key="3">
    <source>
        <dbReference type="PROSITE" id="PS51737"/>
    </source>
</evidence>
<dbReference type="InterPro" id="IPR038109">
    <property type="entry name" value="DNA_bind_recomb_sf"/>
</dbReference>
<dbReference type="Pfam" id="PF13408">
    <property type="entry name" value="Zn_ribbon_recom"/>
    <property type="match status" value="1"/>
</dbReference>
<dbReference type="Pfam" id="PF00239">
    <property type="entry name" value="Resolvase"/>
    <property type="match status" value="1"/>
</dbReference>
<dbReference type="InterPro" id="IPR006119">
    <property type="entry name" value="Resolv_N"/>
</dbReference>
<evidence type="ECO:0000313" key="4">
    <source>
        <dbReference type="EMBL" id="RPF49447.1"/>
    </source>
</evidence>
<gene>
    <name evidence="4" type="ORF">EDD75_0260</name>
</gene>
<evidence type="ECO:0000313" key="5">
    <source>
        <dbReference type="Proteomes" id="UP000282654"/>
    </source>
</evidence>
<dbReference type="InterPro" id="IPR011109">
    <property type="entry name" value="DNA_bind_recombinase_dom"/>
</dbReference>
<dbReference type="Gene3D" id="3.90.1750.20">
    <property type="entry name" value="Putative Large Serine Recombinase, Chain B, Domain 2"/>
    <property type="match status" value="1"/>
</dbReference>
<dbReference type="SUPFAM" id="SSF53041">
    <property type="entry name" value="Resolvase-like"/>
    <property type="match status" value="1"/>
</dbReference>
<dbReference type="InterPro" id="IPR050639">
    <property type="entry name" value="SSR_resolvase"/>
</dbReference>
<dbReference type="GO" id="GO:0000150">
    <property type="term" value="F:DNA strand exchange activity"/>
    <property type="evidence" value="ECO:0007669"/>
    <property type="project" value="InterPro"/>
</dbReference>
<evidence type="ECO:0000256" key="1">
    <source>
        <dbReference type="SAM" id="Coils"/>
    </source>
</evidence>
<dbReference type="GO" id="GO:0003677">
    <property type="term" value="F:DNA binding"/>
    <property type="evidence" value="ECO:0007669"/>
    <property type="project" value="InterPro"/>
</dbReference>
<reference evidence="4 5" key="1">
    <citation type="submission" date="2018-11" db="EMBL/GenBank/DDBJ databases">
        <title>Genomic Encyclopedia of Type Strains, Phase IV (KMG-IV): sequencing the most valuable type-strain genomes for metagenomic binning, comparative biology and taxonomic classification.</title>
        <authorList>
            <person name="Goeker M."/>
        </authorList>
    </citation>
    <scope>NUCLEOTIDE SEQUENCE [LARGE SCALE GENOMIC DNA]</scope>
    <source>
        <strain evidence="4 5">DSM 102936</strain>
    </source>
</reference>
<dbReference type="Pfam" id="PF07508">
    <property type="entry name" value="Recombinase"/>
    <property type="match status" value="1"/>
</dbReference>
<evidence type="ECO:0000259" key="2">
    <source>
        <dbReference type="PROSITE" id="PS51736"/>
    </source>
</evidence>
<dbReference type="SMART" id="SM00857">
    <property type="entry name" value="Resolvase"/>
    <property type="match status" value="1"/>
</dbReference>
<dbReference type="OrthoDB" id="1094757at2"/>
<organism evidence="4 5">
    <name type="scientific">Thermodesulfitimonas autotrophica</name>
    <dbReference type="NCBI Taxonomy" id="1894989"/>
    <lineage>
        <taxon>Bacteria</taxon>
        <taxon>Bacillati</taxon>
        <taxon>Bacillota</taxon>
        <taxon>Clostridia</taxon>
        <taxon>Thermoanaerobacterales</taxon>
        <taxon>Thermoanaerobacteraceae</taxon>
        <taxon>Thermodesulfitimonas</taxon>
    </lineage>
</organism>
<accession>A0A3N5AWZ1</accession>
<dbReference type="InterPro" id="IPR036162">
    <property type="entry name" value="Resolvase-like_N_sf"/>
</dbReference>
<dbReference type="PROSITE" id="PS51736">
    <property type="entry name" value="RECOMBINASES_3"/>
    <property type="match status" value="1"/>
</dbReference>
<feature type="domain" description="Resolvase/invertase-type recombinase catalytic" evidence="2">
    <location>
        <begin position="3"/>
        <end position="163"/>
    </location>
</feature>
<dbReference type="RefSeq" id="WP_123926897.1">
    <property type="nucleotide sequence ID" value="NZ_RKRE01000001.1"/>
</dbReference>
<protein>
    <submittedName>
        <fullName evidence="4">DNA invertase Pin-like site-specific DNA recombinase</fullName>
    </submittedName>
</protein>
<feature type="domain" description="Recombinase" evidence="3">
    <location>
        <begin position="171"/>
        <end position="312"/>
    </location>
</feature>
<comment type="caution">
    <text evidence="4">The sequence shown here is derived from an EMBL/GenBank/DDBJ whole genome shotgun (WGS) entry which is preliminary data.</text>
</comment>
<dbReference type="AlphaFoldDB" id="A0A3N5AWZ1"/>
<sequence>MPSVAVLYRVSTKKQARKQRRLLENDESLPVQAAVIKEFVARHPDWTVVKEYVEEISAFKFSKDDRDIIQQVIRDAMNGVFDILLVFKSDRLSRRAFEYPMILWTLQQSGVTVISVADGGKVLNMKDQPEKLMRFVEGWQSETESINTSIRVKEAMQKLAEKGVWSGGRPPYGFRLSERRTGPALEIHEPEAAVIKEMVRLYLEEGFGSKRIAAVLNEKGVRTREGRLWTDTRVRQILQNPIIAGLPAYGRTRPGNTPKSRVRKAKGCWTDLSSYTIPRDENGNPRPVPEYQIIPLETWLRLVEKMKQMNSGGAAVRAGAAPSTALLTGFLVCGHCGRTFKSSSGLCRPDRNGVRKRRRVYKCVTHDQIGGGNKICSGQGSYVQHKIDNVFLKELETFLKRVDPEDLLRYVEIKESRAAVEASMLRKTLEAEARKTRKVLDAWTKRLEDYFAAPENSLYSEDYLAARVKEARDKLNRLEAELLSLNQQVAAHARRRTDLAAFARRAAEWWDVFLEAPVEVKKRMLSQIIEKVVVYRDRIEIHYCIDLREFIARTEEKPIRFKVQAAL</sequence>
<dbReference type="Proteomes" id="UP000282654">
    <property type="component" value="Unassembled WGS sequence"/>
</dbReference>